<evidence type="ECO:0000256" key="2">
    <source>
        <dbReference type="SAM" id="SignalP"/>
    </source>
</evidence>
<evidence type="ECO:0000313" key="3">
    <source>
        <dbReference type="EnsemblMetazoa" id="ACOM036458-PA.2"/>
    </source>
</evidence>
<accession>A0A8W7PRF2</accession>
<protein>
    <submittedName>
        <fullName evidence="3">Uncharacterized protein</fullName>
    </submittedName>
</protein>
<feature type="region of interest" description="Disordered" evidence="1">
    <location>
        <begin position="111"/>
        <end position="151"/>
    </location>
</feature>
<feature type="chain" id="PRO_5036465136" evidence="2">
    <location>
        <begin position="23"/>
        <end position="219"/>
    </location>
</feature>
<proteinExistence type="predicted"/>
<dbReference type="EnsemblMetazoa" id="ACOM036458-RA">
    <property type="protein sequence ID" value="ACOM036458-PA.2"/>
    <property type="gene ID" value="ACOM036458"/>
</dbReference>
<dbReference type="VEuPathDB" id="VectorBase:ACON2_035179"/>
<dbReference type="Proteomes" id="UP000075882">
    <property type="component" value="Unassembled WGS sequence"/>
</dbReference>
<keyword evidence="2" id="KW-0732">Signal</keyword>
<reference evidence="3" key="1">
    <citation type="submission" date="2022-08" db="UniProtKB">
        <authorList>
            <consortium name="EnsemblMetazoa"/>
        </authorList>
    </citation>
    <scope>IDENTIFICATION</scope>
</reference>
<feature type="signal peptide" evidence="2">
    <location>
        <begin position="1"/>
        <end position="22"/>
    </location>
</feature>
<evidence type="ECO:0000256" key="1">
    <source>
        <dbReference type="SAM" id="MobiDB-lite"/>
    </source>
</evidence>
<organism evidence="3">
    <name type="scientific">Anopheles coluzzii</name>
    <name type="common">African malaria mosquito</name>
    <dbReference type="NCBI Taxonomy" id="1518534"/>
    <lineage>
        <taxon>Eukaryota</taxon>
        <taxon>Metazoa</taxon>
        <taxon>Ecdysozoa</taxon>
        <taxon>Arthropoda</taxon>
        <taxon>Hexapoda</taxon>
        <taxon>Insecta</taxon>
        <taxon>Pterygota</taxon>
        <taxon>Neoptera</taxon>
        <taxon>Endopterygota</taxon>
        <taxon>Diptera</taxon>
        <taxon>Nematocera</taxon>
        <taxon>Culicoidea</taxon>
        <taxon>Culicidae</taxon>
        <taxon>Anophelinae</taxon>
        <taxon>Anopheles</taxon>
    </lineage>
</organism>
<sequence>MVVSVRTIVLLVLLVTVPGDDAFFLTLYRDQPTSMACRWYNMPAYANAINGQFPSTGGGLVNSYNGGANGAGGLSYLAGLASMLTRLYPDASIPVPGGTSQTRPRVIVRVDQTGPAGNRNPAQGVPGAGGTQVPVAGGTTNRELDYADPDSGYYYDDGDGYAYDDDYSDTTDDGNTDTYYDVPAAPPVRQAGNILQEWYASSAPTVDPCSVCLLNMLMG</sequence>
<dbReference type="AlphaFoldDB" id="A0A8W7PRF2"/>
<name>A0A8W7PRF2_ANOCL</name>